<dbReference type="Proteomes" id="UP001274896">
    <property type="component" value="Unassembled WGS sequence"/>
</dbReference>
<gene>
    <name evidence="1" type="ORF">QTP70_007700</name>
</gene>
<dbReference type="InterPro" id="IPR038892">
    <property type="entry name" value="SMCHD1"/>
</dbReference>
<evidence type="ECO:0000313" key="1">
    <source>
        <dbReference type="EMBL" id="KAK3545452.1"/>
    </source>
</evidence>
<evidence type="ECO:0000313" key="2">
    <source>
        <dbReference type="Proteomes" id="UP001274896"/>
    </source>
</evidence>
<keyword evidence="2" id="KW-1185">Reference proteome</keyword>
<proteinExistence type="predicted"/>
<dbReference type="AlphaFoldDB" id="A0AAE0R744"/>
<comment type="caution">
    <text evidence="1">The sequence shown here is derived from an EMBL/GenBank/DDBJ whole genome shotgun (WGS) entry which is preliminary data.</text>
</comment>
<accession>A0AAE0R744</accession>
<organism evidence="1 2">
    <name type="scientific">Hemibagrus guttatus</name>
    <dbReference type="NCBI Taxonomy" id="175788"/>
    <lineage>
        <taxon>Eukaryota</taxon>
        <taxon>Metazoa</taxon>
        <taxon>Chordata</taxon>
        <taxon>Craniata</taxon>
        <taxon>Vertebrata</taxon>
        <taxon>Euteleostomi</taxon>
        <taxon>Actinopterygii</taxon>
        <taxon>Neopterygii</taxon>
        <taxon>Teleostei</taxon>
        <taxon>Ostariophysi</taxon>
        <taxon>Siluriformes</taxon>
        <taxon>Bagridae</taxon>
        <taxon>Hemibagrus</taxon>
    </lineage>
</organism>
<dbReference type="InterPro" id="IPR036890">
    <property type="entry name" value="HATPase_C_sf"/>
</dbReference>
<dbReference type="PANTHER" id="PTHR22640">
    <property type="entry name" value="STRUCTURAL MAINTENANCE OF CHROMOSOMES FLEXIBLE HINGE DOMAIN-CONTAINING PROTEIN 1"/>
    <property type="match status" value="1"/>
</dbReference>
<dbReference type="Pfam" id="PF13589">
    <property type="entry name" value="HATPase_c_3"/>
    <property type="match status" value="1"/>
</dbReference>
<dbReference type="EMBL" id="JAUCMX010000005">
    <property type="protein sequence ID" value="KAK3545452.1"/>
    <property type="molecule type" value="Genomic_DNA"/>
</dbReference>
<reference evidence="1" key="1">
    <citation type="submission" date="2023-06" db="EMBL/GenBank/DDBJ databases">
        <title>Male Hemibagrus guttatus genome.</title>
        <authorList>
            <person name="Bian C."/>
        </authorList>
    </citation>
    <scope>NUCLEOTIDE SEQUENCE</scope>
    <source>
        <strain evidence="1">Male_cb2023</strain>
        <tissue evidence="1">Muscle</tissue>
    </source>
</reference>
<sequence>MSYAFAELIDNALSATSCNSGTRSIDIRLFFDESQGGPAVVVMDNGRGMTSKELNNWAVYRLSKFNRDDRTFRSDESRYVPPSAVPRSLNSDISYFGVGGKQAVFYIGQCVRPGDGSHLRTDEDRFLQALALEEKDKESFTTIVITAVQPEHVAYLKQDFISWTRELA</sequence>
<dbReference type="Gene3D" id="3.30.565.10">
    <property type="entry name" value="Histidine kinase-like ATPase, C-terminal domain"/>
    <property type="match status" value="1"/>
</dbReference>
<protein>
    <submittedName>
        <fullName evidence="1">Uncharacterized protein</fullName>
    </submittedName>
</protein>
<name>A0AAE0R744_9TELE</name>
<dbReference type="PANTHER" id="PTHR22640:SF2">
    <property type="entry name" value="STRUCTURAL MAINTENANCE OF CHROMOSOMES FLEXIBLE HINGE DOMAIN-CONTAINING PROTEIN 1"/>
    <property type="match status" value="1"/>
</dbReference>
<dbReference type="GO" id="GO:0006302">
    <property type="term" value="P:double-strand break repair"/>
    <property type="evidence" value="ECO:0007669"/>
    <property type="project" value="InterPro"/>
</dbReference>
<dbReference type="SUPFAM" id="SSF55874">
    <property type="entry name" value="ATPase domain of HSP90 chaperone/DNA topoisomerase II/histidine kinase"/>
    <property type="match status" value="1"/>
</dbReference>